<accession>A0A1M6KW09</accession>
<organism evidence="2 3">
    <name type="scientific">Muricoccus roseus</name>
    <dbReference type="NCBI Taxonomy" id="198092"/>
    <lineage>
        <taxon>Bacteria</taxon>
        <taxon>Pseudomonadati</taxon>
        <taxon>Pseudomonadota</taxon>
        <taxon>Alphaproteobacteria</taxon>
        <taxon>Acetobacterales</taxon>
        <taxon>Roseomonadaceae</taxon>
        <taxon>Muricoccus</taxon>
    </lineage>
</organism>
<keyword evidence="1" id="KW-0472">Membrane</keyword>
<keyword evidence="1" id="KW-0812">Transmembrane</keyword>
<name>A0A1M6KW09_9PROT</name>
<feature type="transmembrane region" description="Helical" evidence="1">
    <location>
        <begin position="35"/>
        <end position="55"/>
    </location>
</feature>
<gene>
    <name evidence="2" type="ORF">SAMN02745194_02999</name>
</gene>
<proteinExistence type="predicted"/>
<sequence>MRQRPPLSPVVLAGFIILLGVALFIAFVLNQGGLGLAHVLAGLIVAVVGGLFAMMKGRR</sequence>
<reference evidence="2 3" key="1">
    <citation type="submission" date="2016-11" db="EMBL/GenBank/DDBJ databases">
        <authorList>
            <person name="Jaros S."/>
            <person name="Januszkiewicz K."/>
            <person name="Wedrychowicz H."/>
        </authorList>
    </citation>
    <scope>NUCLEOTIDE SEQUENCE [LARGE SCALE GENOMIC DNA]</scope>
    <source>
        <strain evidence="2 3">DSM 14916</strain>
    </source>
</reference>
<evidence type="ECO:0000313" key="3">
    <source>
        <dbReference type="Proteomes" id="UP000184387"/>
    </source>
</evidence>
<evidence type="ECO:0000313" key="2">
    <source>
        <dbReference type="EMBL" id="SHJ63161.1"/>
    </source>
</evidence>
<feature type="transmembrane region" description="Helical" evidence="1">
    <location>
        <begin position="7"/>
        <end position="29"/>
    </location>
</feature>
<dbReference type="RefSeq" id="WP_073136105.1">
    <property type="nucleotide sequence ID" value="NZ_FQZF01000017.1"/>
</dbReference>
<evidence type="ECO:0000256" key="1">
    <source>
        <dbReference type="SAM" id="Phobius"/>
    </source>
</evidence>
<dbReference type="EMBL" id="FQZF01000017">
    <property type="protein sequence ID" value="SHJ63161.1"/>
    <property type="molecule type" value="Genomic_DNA"/>
</dbReference>
<dbReference type="Proteomes" id="UP000184387">
    <property type="component" value="Unassembled WGS sequence"/>
</dbReference>
<dbReference type="AlphaFoldDB" id="A0A1M6KW09"/>
<dbReference type="STRING" id="198092.SAMN02745194_02999"/>
<keyword evidence="1" id="KW-1133">Transmembrane helix</keyword>
<keyword evidence="3" id="KW-1185">Reference proteome</keyword>
<protein>
    <submittedName>
        <fullName evidence="2">Uncharacterized protein</fullName>
    </submittedName>
</protein>